<evidence type="ECO:0000313" key="5">
    <source>
        <dbReference type="Proteomes" id="UP000535511"/>
    </source>
</evidence>
<dbReference type="EMBL" id="JACCBG010000001">
    <property type="protein sequence ID" value="NYD40668.1"/>
    <property type="molecule type" value="Genomic_DNA"/>
</dbReference>
<protein>
    <recommendedName>
        <fullName evidence="3">FHA domain-containing protein</fullName>
    </recommendedName>
</protein>
<sequence length="441" mass="46153">MSEHDPTTWSYRPGDWIAIVGEHAIVVLPPTEKHRAGALWEMVDAGAGFDEALDALISSGLRQLPGFVLVSEADDVTRVVVRGAGRAIFTAGGQVVELDGSQASTWIERTLAEVSSVRIEVAEPRSATVLSTAAGLARVALIERPPVEQHVGERGEEPVEQPVEEWGEQPLGGAAPVSSYAAAAPEPEPEPEPEPAIGVVEEAPVQPLEPSWTNAADEEPTQAVPFLSEVFGDRDEPRAAEPSPVMPPPAPGAPPYGAPIPPPPPPPPPVRPGAHAATPAGPDTDGDETGDHDGHTRTGGWDPAQFDRPEPWLAGQPPAPSVTARPVARLHLSHGERVDVDRAVLVGRAPEARRFSSTDQPRLVTVPSPQQEISSTHLEIRPGSGADHGSAVVTDLGSTNGTVLVQPGLPPEDLQPGIAVQLIPGAVLDLGDGVTIRVTNP</sequence>
<proteinExistence type="predicted"/>
<reference evidence="4 5" key="1">
    <citation type="submission" date="2020-07" db="EMBL/GenBank/DDBJ databases">
        <title>Sequencing the genomes of 1000 actinobacteria strains.</title>
        <authorList>
            <person name="Klenk H.-P."/>
        </authorList>
    </citation>
    <scope>NUCLEOTIDE SEQUENCE [LARGE SCALE GENOMIC DNA]</scope>
    <source>
        <strain evidence="4 5">DSM 21350</strain>
    </source>
</reference>
<dbReference type="InterPro" id="IPR008984">
    <property type="entry name" value="SMAD_FHA_dom_sf"/>
</dbReference>
<dbReference type="Pfam" id="PF00498">
    <property type="entry name" value="FHA"/>
    <property type="match status" value="1"/>
</dbReference>
<dbReference type="RefSeq" id="WP_179662523.1">
    <property type="nucleotide sequence ID" value="NZ_JACCBG010000001.1"/>
</dbReference>
<evidence type="ECO:0000256" key="2">
    <source>
        <dbReference type="SAM" id="MobiDB-lite"/>
    </source>
</evidence>
<accession>A0A7Y9E3Q3</accession>
<dbReference type="Gene3D" id="2.60.200.20">
    <property type="match status" value="1"/>
</dbReference>
<feature type="compositionally biased region" description="Low complexity" evidence="2">
    <location>
        <begin position="174"/>
        <end position="185"/>
    </location>
</feature>
<evidence type="ECO:0000256" key="1">
    <source>
        <dbReference type="ARBA" id="ARBA00022553"/>
    </source>
</evidence>
<feature type="compositionally biased region" description="Pro residues" evidence="2">
    <location>
        <begin position="244"/>
        <end position="271"/>
    </location>
</feature>
<feature type="domain" description="FHA" evidence="3">
    <location>
        <begin position="344"/>
        <end position="404"/>
    </location>
</feature>
<feature type="region of interest" description="Disordered" evidence="2">
    <location>
        <begin position="168"/>
        <end position="195"/>
    </location>
</feature>
<evidence type="ECO:0000313" key="4">
    <source>
        <dbReference type="EMBL" id="NYD40668.1"/>
    </source>
</evidence>
<keyword evidence="5" id="KW-1185">Reference proteome</keyword>
<dbReference type="Proteomes" id="UP000535511">
    <property type="component" value="Unassembled WGS sequence"/>
</dbReference>
<comment type="caution">
    <text evidence="4">The sequence shown here is derived from an EMBL/GenBank/DDBJ whole genome shotgun (WGS) entry which is preliminary data.</text>
</comment>
<gene>
    <name evidence="4" type="ORF">BJZ21_000751</name>
</gene>
<feature type="region of interest" description="Disordered" evidence="2">
    <location>
        <begin position="211"/>
        <end position="323"/>
    </location>
</feature>
<organism evidence="4 5">
    <name type="scientific">Nocardioides panaciterrulae</name>
    <dbReference type="NCBI Taxonomy" id="661492"/>
    <lineage>
        <taxon>Bacteria</taxon>
        <taxon>Bacillati</taxon>
        <taxon>Actinomycetota</taxon>
        <taxon>Actinomycetes</taxon>
        <taxon>Propionibacteriales</taxon>
        <taxon>Nocardioidaceae</taxon>
        <taxon>Nocardioides</taxon>
    </lineage>
</organism>
<dbReference type="InterPro" id="IPR000253">
    <property type="entry name" value="FHA_dom"/>
</dbReference>
<dbReference type="SUPFAM" id="SSF49879">
    <property type="entry name" value="SMAD/FHA domain"/>
    <property type="match status" value="1"/>
</dbReference>
<feature type="compositionally biased region" description="Low complexity" evidence="2">
    <location>
        <begin position="272"/>
        <end position="283"/>
    </location>
</feature>
<name>A0A7Y9E3Q3_9ACTN</name>
<keyword evidence="1" id="KW-0597">Phosphoprotein</keyword>
<dbReference type="PROSITE" id="PS50006">
    <property type="entry name" value="FHA_DOMAIN"/>
    <property type="match status" value="1"/>
</dbReference>
<evidence type="ECO:0000259" key="3">
    <source>
        <dbReference type="PROSITE" id="PS50006"/>
    </source>
</evidence>
<dbReference type="AlphaFoldDB" id="A0A7Y9E3Q3"/>